<feature type="region of interest" description="Disordered" evidence="6">
    <location>
        <begin position="683"/>
        <end position="724"/>
    </location>
</feature>
<evidence type="ECO:0000256" key="3">
    <source>
        <dbReference type="ARBA" id="ARBA00022737"/>
    </source>
</evidence>
<reference evidence="8" key="1">
    <citation type="submission" date="2022-03" db="EMBL/GenBank/DDBJ databases">
        <title>A functionally conserved STORR gene fusion in Papaver species that diverged 16.8 million years ago.</title>
        <authorList>
            <person name="Catania T."/>
        </authorList>
    </citation>
    <scope>NUCLEOTIDE SEQUENCE</scope>
    <source>
        <strain evidence="8">S-191538</strain>
    </source>
</reference>
<dbReference type="GO" id="GO:0000472">
    <property type="term" value="P:endonucleolytic cleavage to generate mature 5'-end of SSU-rRNA from (SSU-rRNA, 5.8S rRNA, LSU-rRNA)"/>
    <property type="evidence" value="ECO:0007669"/>
    <property type="project" value="TreeGrafter"/>
</dbReference>
<dbReference type="InterPro" id="IPR020472">
    <property type="entry name" value="WD40_PAC1"/>
</dbReference>
<evidence type="ECO:0000256" key="5">
    <source>
        <dbReference type="PROSITE-ProRule" id="PRU00221"/>
    </source>
</evidence>
<protein>
    <recommendedName>
        <fullName evidence="7">U3 small nucleolar RNA-associated protein 13 C-terminal domain-containing protein</fullName>
    </recommendedName>
</protein>
<dbReference type="SMART" id="SM00320">
    <property type="entry name" value="WD40"/>
    <property type="match status" value="7"/>
</dbReference>
<dbReference type="CDD" id="cd00200">
    <property type="entry name" value="WD40"/>
    <property type="match status" value="1"/>
</dbReference>
<evidence type="ECO:0000313" key="9">
    <source>
        <dbReference type="Proteomes" id="UP001177140"/>
    </source>
</evidence>
<evidence type="ECO:0000313" key="8">
    <source>
        <dbReference type="EMBL" id="MCL7032405.1"/>
    </source>
</evidence>
<keyword evidence="2 5" id="KW-0853">WD repeat</keyword>
<dbReference type="PROSITE" id="PS50294">
    <property type="entry name" value="WD_REPEATS_REGION"/>
    <property type="match status" value="4"/>
</dbReference>
<evidence type="ECO:0000256" key="2">
    <source>
        <dbReference type="ARBA" id="ARBA00022574"/>
    </source>
</evidence>
<dbReference type="InterPro" id="IPR036322">
    <property type="entry name" value="WD40_repeat_dom_sf"/>
</dbReference>
<keyword evidence="3" id="KW-0677">Repeat</keyword>
<dbReference type="SUPFAM" id="SSF50978">
    <property type="entry name" value="WD40 repeat-like"/>
    <property type="match status" value="1"/>
</dbReference>
<dbReference type="PANTHER" id="PTHR19854">
    <property type="entry name" value="TRANSDUCIN BETA-LIKE 3"/>
    <property type="match status" value="1"/>
</dbReference>
<dbReference type="Pfam" id="PF00400">
    <property type="entry name" value="WD40"/>
    <property type="match status" value="6"/>
</dbReference>
<keyword evidence="4" id="KW-0539">Nucleus</keyword>
<evidence type="ECO:0000256" key="6">
    <source>
        <dbReference type="SAM" id="MobiDB-lite"/>
    </source>
</evidence>
<dbReference type="FunFam" id="2.130.10.10:FF:000794">
    <property type="entry name" value="Transducin family protein / WD-40 repeat family protein"/>
    <property type="match status" value="1"/>
</dbReference>
<dbReference type="Proteomes" id="UP001177140">
    <property type="component" value="Unassembled WGS sequence"/>
</dbReference>
<accession>A0AA41V2U3</accession>
<dbReference type="InterPro" id="IPR001680">
    <property type="entry name" value="WD40_rpt"/>
</dbReference>
<dbReference type="PANTHER" id="PTHR19854:SF15">
    <property type="entry name" value="TRANSDUCIN BETA-LIKE PROTEIN 3"/>
    <property type="match status" value="1"/>
</dbReference>
<comment type="caution">
    <text evidence="8">The sequence shown here is derived from an EMBL/GenBank/DDBJ whole genome shotgun (WGS) entry which is preliminary data.</text>
</comment>
<name>A0AA41V2U3_PAPNU</name>
<dbReference type="Pfam" id="PF08625">
    <property type="entry name" value="Utp13"/>
    <property type="match status" value="1"/>
</dbReference>
<feature type="repeat" description="WD" evidence="5">
    <location>
        <begin position="457"/>
        <end position="498"/>
    </location>
</feature>
<dbReference type="GO" id="GO:0000480">
    <property type="term" value="P:endonucleolytic cleavage in 5'-ETS of tricistronic rRNA transcript (SSU-rRNA, 5.8S rRNA, LSU-rRNA)"/>
    <property type="evidence" value="ECO:0007669"/>
    <property type="project" value="TreeGrafter"/>
</dbReference>
<feature type="repeat" description="WD" evidence="5">
    <location>
        <begin position="415"/>
        <end position="456"/>
    </location>
</feature>
<dbReference type="EMBL" id="JAJJMA010123162">
    <property type="protein sequence ID" value="MCL7032405.1"/>
    <property type="molecule type" value="Genomic_DNA"/>
</dbReference>
<dbReference type="GO" id="GO:0030686">
    <property type="term" value="C:90S preribosome"/>
    <property type="evidence" value="ECO:0007669"/>
    <property type="project" value="TreeGrafter"/>
</dbReference>
<keyword evidence="9" id="KW-1185">Reference proteome</keyword>
<dbReference type="InterPro" id="IPR015943">
    <property type="entry name" value="WD40/YVTN_repeat-like_dom_sf"/>
</dbReference>
<feature type="repeat" description="WD" evidence="5">
    <location>
        <begin position="277"/>
        <end position="312"/>
    </location>
</feature>
<organism evidence="8 9">
    <name type="scientific">Papaver nudicaule</name>
    <name type="common">Iceland poppy</name>
    <dbReference type="NCBI Taxonomy" id="74823"/>
    <lineage>
        <taxon>Eukaryota</taxon>
        <taxon>Viridiplantae</taxon>
        <taxon>Streptophyta</taxon>
        <taxon>Embryophyta</taxon>
        <taxon>Tracheophyta</taxon>
        <taxon>Spermatophyta</taxon>
        <taxon>Magnoliopsida</taxon>
        <taxon>Ranunculales</taxon>
        <taxon>Papaveraceae</taxon>
        <taxon>Papaveroideae</taxon>
        <taxon>Papaver</taxon>
    </lineage>
</organism>
<dbReference type="Gene3D" id="2.130.10.10">
    <property type="entry name" value="YVTN repeat-like/Quinoprotein amine dehydrogenase"/>
    <property type="match status" value="2"/>
</dbReference>
<comment type="subcellular location">
    <subcellularLocation>
        <location evidence="1">Nucleus</location>
        <location evidence="1">Nucleolus</location>
    </subcellularLocation>
</comment>
<dbReference type="GO" id="GO:0034511">
    <property type="term" value="F:U3 snoRNA binding"/>
    <property type="evidence" value="ECO:0007669"/>
    <property type="project" value="TreeGrafter"/>
</dbReference>
<dbReference type="PROSITE" id="PS50082">
    <property type="entry name" value="WD_REPEATS_2"/>
    <property type="match status" value="6"/>
</dbReference>
<dbReference type="GO" id="GO:0032040">
    <property type="term" value="C:small-subunit processome"/>
    <property type="evidence" value="ECO:0007669"/>
    <property type="project" value="InterPro"/>
</dbReference>
<feature type="repeat" description="WD" evidence="5">
    <location>
        <begin position="320"/>
        <end position="355"/>
    </location>
</feature>
<sequence length="724" mass="79886">MIFFISVEVLNCLHKIGSSFGPSLTNVYYGSDFVLSCTLFPVFLVQVTYPAPLAQASWSPDDLPSTVASNLHQGSDVTTMDFHPSHQTLLLGMICSFSLLYLCSSSFSLLYLCSNSFSLCIHPGTLFYSSLGLTETRSAKKKKSSSPPVIFLTVGERGVVRIWNSDGAICLFEQGSSDVAISSVKDELKRGFMRAVLLPSDQGLLCLTDDQQFLFYSLPKSDEETFCLKLSRRLVGYNEEVVDMKFLGDDEKFLAVATNTEQVGVYDLASMSCSYVLTGHSDIVLSLDTCISSSGETLVETGSKDNSVRLWENKSCVGIGTGHMGAVGAVAFSKKQKGFVVSGSSDRTLKVWSLDGLQDNGSEIMNLRAKAVVAAHDKDRNSLAVAPNDSLVCSGSQDRTACVWRLPDLVSMVVLKGHKRGIWCKEFSPVDHCVITASGDKTIKIWALSDGACLKTFEGHTSSVLRVSYLTRGKQFVSSGADGLVKLWTVETNECIATYDKHEEKVWALAVGKKTEMLATGGGDAVVNLWHDSTVDDTEEAFRNEEEGVLKGQELENALSDANYIKAIKTGFELRKPQKLFELFSELIKLTDEVYQLFEYVQEWNSKPKLCSVAQFVLSRINGITEILEGLIPYTHRHFSRADRLERNTLLLGYTLQGMSVIEPPENNDRQQSDENQVKEILGEVLNSEQTDASAEAKQLSSKKRKSSKSKENRKMKPRKAAYV</sequence>
<feature type="repeat" description="WD" evidence="5">
    <location>
        <begin position="373"/>
        <end position="406"/>
    </location>
</feature>
<dbReference type="InterPro" id="IPR013934">
    <property type="entry name" value="Utp13_C"/>
</dbReference>
<evidence type="ECO:0000256" key="4">
    <source>
        <dbReference type="ARBA" id="ARBA00023242"/>
    </source>
</evidence>
<evidence type="ECO:0000256" key="1">
    <source>
        <dbReference type="ARBA" id="ARBA00004604"/>
    </source>
</evidence>
<feature type="domain" description="U3 small nucleolar RNA-associated protein 13 C-terminal" evidence="7">
    <location>
        <begin position="553"/>
        <end position="659"/>
    </location>
</feature>
<evidence type="ECO:0000259" key="7">
    <source>
        <dbReference type="Pfam" id="PF08625"/>
    </source>
</evidence>
<dbReference type="PRINTS" id="PR00320">
    <property type="entry name" value="GPROTEINBRPT"/>
</dbReference>
<proteinExistence type="predicted"/>
<gene>
    <name evidence="8" type="ORF">MKW94_026349</name>
</gene>
<feature type="repeat" description="WD" evidence="5">
    <location>
        <begin position="499"/>
        <end position="530"/>
    </location>
</feature>
<dbReference type="AlphaFoldDB" id="A0AA41V2U3"/>